<dbReference type="Proteomes" id="UP000054248">
    <property type="component" value="Unassembled WGS sequence"/>
</dbReference>
<protein>
    <submittedName>
        <fullName evidence="1">Uncharacterized protein</fullName>
    </submittedName>
</protein>
<keyword evidence="2" id="KW-1185">Reference proteome</keyword>
<gene>
    <name evidence="1" type="ORF">M407DRAFT_242490</name>
</gene>
<reference evidence="2" key="2">
    <citation type="submission" date="2015-01" db="EMBL/GenBank/DDBJ databases">
        <title>Evolutionary Origins and Diversification of the Mycorrhizal Mutualists.</title>
        <authorList>
            <consortium name="DOE Joint Genome Institute"/>
            <consortium name="Mycorrhizal Genomics Consortium"/>
            <person name="Kohler A."/>
            <person name="Kuo A."/>
            <person name="Nagy L.G."/>
            <person name="Floudas D."/>
            <person name="Copeland A."/>
            <person name="Barry K.W."/>
            <person name="Cichocki N."/>
            <person name="Veneault-Fourrey C."/>
            <person name="LaButti K."/>
            <person name="Lindquist E.A."/>
            <person name="Lipzen A."/>
            <person name="Lundell T."/>
            <person name="Morin E."/>
            <person name="Murat C."/>
            <person name="Riley R."/>
            <person name="Ohm R."/>
            <person name="Sun H."/>
            <person name="Tunlid A."/>
            <person name="Henrissat B."/>
            <person name="Grigoriev I.V."/>
            <person name="Hibbett D.S."/>
            <person name="Martin F."/>
        </authorList>
    </citation>
    <scope>NUCLEOTIDE SEQUENCE [LARGE SCALE GENOMIC DNA]</scope>
    <source>
        <strain evidence="2">MUT 4182</strain>
    </source>
</reference>
<name>A0A0C3QNY0_9AGAM</name>
<accession>A0A0C3QNY0</accession>
<dbReference type="AlphaFoldDB" id="A0A0C3QNY0"/>
<proteinExistence type="predicted"/>
<dbReference type="EMBL" id="KN822978">
    <property type="protein sequence ID" value="KIO29856.1"/>
    <property type="molecule type" value="Genomic_DNA"/>
</dbReference>
<evidence type="ECO:0000313" key="1">
    <source>
        <dbReference type="EMBL" id="KIO29856.1"/>
    </source>
</evidence>
<reference evidence="1 2" key="1">
    <citation type="submission" date="2014-04" db="EMBL/GenBank/DDBJ databases">
        <authorList>
            <consortium name="DOE Joint Genome Institute"/>
            <person name="Kuo A."/>
            <person name="Girlanda M."/>
            <person name="Perotto S."/>
            <person name="Kohler A."/>
            <person name="Nagy L.G."/>
            <person name="Floudas D."/>
            <person name="Copeland A."/>
            <person name="Barry K.W."/>
            <person name="Cichocki N."/>
            <person name="Veneault-Fourrey C."/>
            <person name="LaButti K."/>
            <person name="Lindquist E.A."/>
            <person name="Lipzen A."/>
            <person name="Lundell T."/>
            <person name="Morin E."/>
            <person name="Murat C."/>
            <person name="Sun H."/>
            <person name="Tunlid A."/>
            <person name="Henrissat B."/>
            <person name="Grigoriev I.V."/>
            <person name="Hibbett D.S."/>
            <person name="Martin F."/>
            <person name="Nordberg H.P."/>
            <person name="Cantor M.N."/>
            <person name="Hua S.X."/>
        </authorList>
    </citation>
    <scope>NUCLEOTIDE SEQUENCE [LARGE SCALE GENOMIC DNA]</scope>
    <source>
        <strain evidence="1 2">MUT 4182</strain>
    </source>
</reference>
<sequence>MVGNPSVTSDTRPWFVGVHTTEQGWRWRLGTFCVILLTDLPPSTPSLGTTFIWSPKFVTRPNEKVWSKRETSLGFLMLVGKRDIES</sequence>
<dbReference type="HOGENOM" id="CLU_2499547_0_0_1"/>
<organism evidence="1 2">
    <name type="scientific">Tulasnella calospora MUT 4182</name>
    <dbReference type="NCBI Taxonomy" id="1051891"/>
    <lineage>
        <taxon>Eukaryota</taxon>
        <taxon>Fungi</taxon>
        <taxon>Dikarya</taxon>
        <taxon>Basidiomycota</taxon>
        <taxon>Agaricomycotina</taxon>
        <taxon>Agaricomycetes</taxon>
        <taxon>Cantharellales</taxon>
        <taxon>Tulasnellaceae</taxon>
        <taxon>Tulasnella</taxon>
    </lineage>
</organism>
<evidence type="ECO:0000313" key="2">
    <source>
        <dbReference type="Proteomes" id="UP000054248"/>
    </source>
</evidence>